<feature type="domain" description="Cation efflux protein cytoplasmic" evidence="11">
    <location>
        <begin position="261"/>
        <end position="323"/>
    </location>
</feature>
<evidence type="ECO:0000256" key="9">
    <source>
        <dbReference type="SAM" id="Phobius"/>
    </source>
</evidence>
<feature type="transmembrane region" description="Helical" evidence="9">
    <location>
        <begin position="111"/>
        <end position="132"/>
    </location>
</feature>
<evidence type="ECO:0000256" key="6">
    <source>
        <dbReference type="ARBA" id="ARBA00022989"/>
    </source>
</evidence>
<keyword evidence="5" id="KW-0862">Zinc</keyword>
<name>A0A427Y8C2_9TREE</name>
<evidence type="ECO:0000313" key="12">
    <source>
        <dbReference type="EMBL" id="RSH87370.1"/>
    </source>
</evidence>
<evidence type="ECO:0000256" key="8">
    <source>
        <dbReference type="SAM" id="MobiDB-lite"/>
    </source>
</evidence>
<dbReference type="PANTHER" id="PTHR45820:SF5">
    <property type="entry name" value="DIFFUSION FACILITATOR FAMILY METAL ION TRANSPORTER, PUTATIVE-RELATED"/>
    <property type="match status" value="1"/>
</dbReference>
<comment type="subcellular location">
    <subcellularLocation>
        <location evidence="1">Membrane</location>
        <topology evidence="1">Multi-pass membrane protein</topology>
    </subcellularLocation>
</comment>
<evidence type="ECO:0000256" key="1">
    <source>
        <dbReference type="ARBA" id="ARBA00004141"/>
    </source>
</evidence>
<evidence type="ECO:0000256" key="5">
    <source>
        <dbReference type="ARBA" id="ARBA00022833"/>
    </source>
</evidence>
<dbReference type="Gene3D" id="1.20.1510.10">
    <property type="entry name" value="Cation efflux protein transmembrane domain"/>
    <property type="match status" value="1"/>
</dbReference>
<dbReference type="InterPro" id="IPR027469">
    <property type="entry name" value="Cation_efflux_TMD_sf"/>
</dbReference>
<dbReference type="GO" id="GO:0005385">
    <property type="term" value="F:zinc ion transmembrane transporter activity"/>
    <property type="evidence" value="ECO:0007669"/>
    <property type="project" value="TreeGrafter"/>
</dbReference>
<evidence type="ECO:0000259" key="11">
    <source>
        <dbReference type="Pfam" id="PF16916"/>
    </source>
</evidence>
<feature type="transmembrane region" description="Helical" evidence="9">
    <location>
        <begin position="190"/>
        <end position="217"/>
    </location>
</feature>
<gene>
    <name evidence="12" type="ORF">EHS25_003279</name>
</gene>
<dbReference type="InterPro" id="IPR036837">
    <property type="entry name" value="Cation_efflux_CTD_sf"/>
</dbReference>
<dbReference type="OrthoDB" id="9944568at2759"/>
<feature type="compositionally biased region" description="Polar residues" evidence="8">
    <location>
        <begin position="336"/>
        <end position="348"/>
    </location>
</feature>
<evidence type="ECO:0000313" key="13">
    <source>
        <dbReference type="Proteomes" id="UP000279259"/>
    </source>
</evidence>
<feature type="region of interest" description="Disordered" evidence="8">
    <location>
        <begin position="336"/>
        <end position="357"/>
    </location>
</feature>
<dbReference type="InterPro" id="IPR058533">
    <property type="entry name" value="Cation_efflux_TM"/>
</dbReference>
<protein>
    <submittedName>
        <fullName evidence="12">Uncharacterized protein</fullName>
    </submittedName>
</protein>
<keyword evidence="4 9" id="KW-0812">Transmembrane</keyword>
<organism evidence="12 13">
    <name type="scientific">Saitozyma podzolica</name>
    <dbReference type="NCBI Taxonomy" id="1890683"/>
    <lineage>
        <taxon>Eukaryota</taxon>
        <taxon>Fungi</taxon>
        <taxon>Dikarya</taxon>
        <taxon>Basidiomycota</taxon>
        <taxon>Agaricomycotina</taxon>
        <taxon>Tremellomycetes</taxon>
        <taxon>Tremellales</taxon>
        <taxon>Trimorphomycetaceae</taxon>
        <taxon>Saitozyma</taxon>
    </lineage>
</organism>
<evidence type="ECO:0000256" key="4">
    <source>
        <dbReference type="ARBA" id="ARBA00022692"/>
    </source>
</evidence>
<evidence type="ECO:0000256" key="7">
    <source>
        <dbReference type="ARBA" id="ARBA00023136"/>
    </source>
</evidence>
<comment type="similarity">
    <text evidence="2">Belongs to the cation diffusion facilitator (CDF) transporter (TC 2.A.4) family. SLC30A subfamily.</text>
</comment>
<feature type="transmembrane region" description="Helical" evidence="9">
    <location>
        <begin position="39"/>
        <end position="56"/>
    </location>
</feature>
<evidence type="ECO:0000256" key="3">
    <source>
        <dbReference type="ARBA" id="ARBA00022448"/>
    </source>
</evidence>
<reference evidence="12 13" key="1">
    <citation type="submission" date="2018-11" db="EMBL/GenBank/DDBJ databases">
        <title>Genome sequence of Saitozyma podzolica DSM 27192.</title>
        <authorList>
            <person name="Aliyu H."/>
            <person name="Gorte O."/>
            <person name="Ochsenreither K."/>
        </authorList>
    </citation>
    <scope>NUCLEOTIDE SEQUENCE [LARGE SCALE GENOMIC DNA]</scope>
    <source>
        <strain evidence="12 13">DSM 27192</strain>
    </source>
</reference>
<sequence>MPISRVHKLEAVLAISIAFFLVEISIGFKTGALALIADAFHYFNDIVSYVVALIATKLSQRTAGPPGYTFAYRRAEILGAFFNASFLLALALSILLQSIDRFISVPEIDHPLWVLIVGCCGLALNVLSILLVHEHGSHDHGTSQQMEALDLELSRIQAPGSAVSVGGLVDHSDHHHAQRADEPKSTPRNLGLLGVLAHLFGDAINNIGVIVAAAIMWKVPSPHRFYADPAISMVISLIIFGGAIPLARRSARVLLEAAPRDMNPELIREDLLTIPGVISIHELHLWHLTETDALASFHVKVDVKDIKSWLPIEKELRSCFAAHGVTHVTIAPEFQSISGSPGGATTQGEAPGRRGPTWECDAECGVGNI</sequence>
<dbReference type="Proteomes" id="UP000279259">
    <property type="component" value="Unassembled WGS sequence"/>
</dbReference>
<dbReference type="AlphaFoldDB" id="A0A427Y8C2"/>
<dbReference type="GO" id="GO:0006882">
    <property type="term" value="P:intracellular zinc ion homeostasis"/>
    <property type="evidence" value="ECO:0007669"/>
    <property type="project" value="TreeGrafter"/>
</dbReference>
<keyword evidence="13" id="KW-1185">Reference proteome</keyword>
<feature type="transmembrane region" description="Helical" evidence="9">
    <location>
        <begin position="12"/>
        <end position="33"/>
    </location>
</feature>
<dbReference type="SUPFAM" id="SSF160240">
    <property type="entry name" value="Cation efflux protein cytoplasmic domain-like"/>
    <property type="match status" value="1"/>
</dbReference>
<dbReference type="InterPro" id="IPR002524">
    <property type="entry name" value="Cation_efflux"/>
</dbReference>
<accession>A0A427Y8C2</accession>
<keyword evidence="3" id="KW-0813">Transport</keyword>
<dbReference type="Pfam" id="PF01545">
    <property type="entry name" value="Cation_efflux"/>
    <property type="match status" value="1"/>
</dbReference>
<dbReference type="Pfam" id="PF16916">
    <property type="entry name" value="ZT_dimer"/>
    <property type="match status" value="1"/>
</dbReference>
<dbReference type="InterPro" id="IPR027470">
    <property type="entry name" value="Cation_efflux_CTD"/>
</dbReference>
<dbReference type="STRING" id="1890683.A0A427Y8C2"/>
<feature type="transmembrane region" description="Helical" evidence="9">
    <location>
        <begin position="229"/>
        <end position="247"/>
    </location>
</feature>
<dbReference type="PANTHER" id="PTHR45820">
    <property type="entry name" value="FI23527P1"/>
    <property type="match status" value="1"/>
</dbReference>
<feature type="transmembrane region" description="Helical" evidence="9">
    <location>
        <begin position="77"/>
        <end position="99"/>
    </location>
</feature>
<comment type="caution">
    <text evidence="12">The sequence shown here is derived from an EMBL/GenBank/DDBJ whole genome shotgun (WGS) entry which is preliminary data.</text>
</comment>
<evidence type="ECO:0000256" key="2">
    <source>
        <dbReference type="ARBA" id="ARBA00008873"/>
    </source>
</evidence>
<keyword evidence="6 9" id="KW-1133">Transmembrane helix</keyword>
<dbReference type="EMBL" id="RSCD01000017">
    <property type="protein sequence ID" value="RSH87370.1"/>
    <property type="molecule type" value="Genomic_DNA"/>
</dbReference>
<dbReference type="SUPFAM" id="SSF161111">
    <property type="entry name" value="Cation efflux protein transmembrane domain-like"/>
    <property type="match status" value="1"/>
</dbReference>
<feature type="domain" description="Cation efflux protein transmembrane" evidence="10">
    <location>
        <begin position="12"/>
        <end position="255"/>
    </location>
</feature>
<dbReference type="GO" id="GO:0016020">
    <property type="term" value="C:membrane"/>
    <property type="evidence" value="ECO:0007669"/>
    <property type="project" value="UniProtKB-SubCell"/>
</dbReference>
<evidence type="ECO:0000259" key="10">
    <source>
        <dbReference type="Pfam" id="PF01545"/>
    </source>
</evidence>
<proteinExistence type="inferred from homology"/>
<keyword evidence="7 9" id="KW-0472">Membrane</keyword>
<dbReference type="NCBIfam" id="TIGR01297">
    <property type="entry name" value="CDF"/>
    <property type="match status" value="1"/>
</dbReference>